<reference evidence="3" key="3">
    <citation type="submission" date="2006-03" db="EMBL/GenBank/DDBJ databases">
        <authorList>
            <consortium name="Genoscope"/>
        </authorList>
    </citation>
    <scope>NUCLEOTIDE SEQUENCE</scope>
    <source>
        <strain evidence="3">Stock d4-2</strain>
    </source>
</reference>
<dbReference type="GO" id="GO:0030170">
    <property type="term" value="F:pyridoxal phosphate binding"/>
    <property type="evidence" value="ECO:0007669"/>
    <property type="project" value="InterPro"/>
</dbReference>
<dbReference type="STRING" id="5888.Q6BG48"/>
<dbReference type="CDD" id="cd00609">
    <property type="entry name" value="AAT_like"/>
    <property type="match status" value="1"/>
</dbReference>
<reference evidence="2 4" key="1">
    <citation type="journal article" date="2004" name="Curr. Biol.">
        <title>High coding density on the largest Paramecium tetraurelia somatic chromosome.</title>
        <authorList>
            <person name="Zagulski M."/>
            <person name="Nowak J.K."/>
            <person name="Le Mouel A."/>
            <person name="Nowacki M."/>
            <person name="Migdalski A."/>
            <person name="Gromadka R."/>
            <person name="Noel B."/>
            <person name="Blanc I."/>
            <person name="Dessen P."/>
            <person name="Wincker P."/>
            <person name="Keller A.M."/>
            <person name="Cohen J."/>
            <person name="Meyer E."/>
            <person name="Sperling L."/>
        </authorList>
    </citation>
    <scope>NUCLEOTIDE SEQUENCE [LARGE SCALE GENOMIC DNA]</scope>
    <source>
        <strain evidence="2 4">Stock d4-2</strain>
    </source>
</reference>
<dbReference type="SUPFAM" id="SSF53383">
    <property type="entry name" value="PLP-dependent transferases"/>
    <property type="match status" value="1"/>
</dbReference>
<dbReference type="Proteomes" id="UP000000600">
    <property type="component" value="Unassembled WGS sequence"/>
</dbReference>
<dbReference type="InParanoid" id="Q6BG48"/>
<organism evidence="2 4">
    <name type="scientific">Paramecium tetraurelia</name>
    <dbReference type="NCBI Taxonomy" id="5888"/>
    <lineage>
        <taxon>Eukaryota</taxon>
        <taxon>Sar</taxon>
        <taxon>Alveolata</taxon>
        <taxon>Ciliophora</taxon>
        <taxon>Intramacronucleata</taxon>
        <taxon>Oligohymenophorea</taxon>
        <taxon>Peniculida</taxon>
        <taxon>Parameciidae</taxon>
        <taxon>Paramecium</taxon>
    </lineage>
</organism>
<dbReference type="PANTHER" id="PTHR45744">
    <property type="entry name" value="TYROSINE AMINOTRANSFERASE"/>
    <property type="match status" value="1"/>
</dbReference>
<dbReference type="eggNOG" id="KOG0259">
    <property type="taxonomic scope" value="Eukaryota"/>
</dbReference>
<reference evidence="3 4" key="2">
    <citation type="journal article" date="2006" name="Nature">
        <title>Global trends of whole-genome duplications revealed by the ciliate Paramecium tetraurelia.</title>
        <authorList>
            <consortium name="Genoscope"/>
            <person name="Aury J.-M."/>
            <person name="Jaillon O."/>
            <person name="Duret L."/>
            <person name="Noel B."/>
            <person name="Jubin C."/>
            <person name="Porcel B.M."/>
            <person name="Segurens B."/>
            <person name="Daubin V."/>
            <person name="Anthouard V."/>
            <person name="Aiach N."/>
            <person name="Arnaiz O."/>
            <person name="Billaut A."/>
            <person name="Beisson J."/>
            <person name="Blanc I."/>
            <person name="Bouhouche K."/>
            <person name="Camara F."/>
            <person name="Duharcourt S."/>
            <person name="Guigo R."/>
            <person name="Gogendeau D."/>
            <person name="Katinka M."/>
            <person name="Keller A.-M."/>
            <person name="Kissmehl R."/>
            <person name="Klotz C."/>
            <person name="Koll F."/>
            <person name="Le Moue A."/>
            <person name="Lepere C."/>
            <person name="Malinsky S."/>
            <person name="Nowacki M."/>
            <person name="Nowak J.K."/>
            <person name="Plattner H."/>
            <person name="Poulain J."/>
            <person name="Ruiz F."/>
            <person name="Serrano V."/>
            <person name="Zagulski M."/>
            <person name="Dessen P."/>
            <person name="Betermier M."/>
            <person name="Weissenbach J."/>
            <person name="Scarpelli C."/>
            <person name="Schachter V."/>
            <person name="Sperling L."/>
            <person name="Meyer E."/>
            <person name="Cohen J."/>
            <person name="Wincker P."/>
        </authorList>
    </citation>
    <scope>NUCLEOTIDE SEQUENCE [LARGE SCALE GENOMIC DNA]</scope>
    <source>
        <strain evidence="3 4">Stock d4-2</strain>
    </source>
</reference>
<keyword evidence="2" id="KW-0032">Aminotransferase</keyword>
<feature type="domain" description="Aminotransferase class I/classII large" evidence="1">
    <location>
        <begin position="141"/>
        <end position="239"/>
    </location>
</feature>
<dbReference type="EMBL" id="CT867985">
    <property type="protein sequence ID" value="CAK55913.1"/>
    <property type="molecule type" value="Genomic_DNA"/>
</dbReference>
<dbReference type="GO" id="GO:0006572">
    <property type="term" value="P:L-tyrosine catabolic process"/>
    <property type="evidence" value="ECO:0000318"/>
    <property type="project" value="GO_Central"/>
</dbReference>
<dbReference type="RefSeq" id="XP_001346999.1">
    <property type="nucleotide sequence ID" value="XM_001346963.1"/>
</dbReference>
<name>Q6BG48_PARTE</name>
<dbReference type="Gene3D" id="3.90.1150.10">
    <property type="entry name" value="Aspartate Aminotransferase, domain 1"/>
    <property type="match status" value="1"/>
</dbReference>
<reference evidence="2" key="4">
    <citation type="submission" date="2006-11" db="EMBL/GenBank/DDBJ databases">
        <title>Paramecium megabase sequencing project.</title>
        <authorList>
            <person name="Nowak J.K."/>
            <person name="Migdalski A."/>
            <person name="Gromadka R."/>
            <person name="Zagulski M."/>
        </authorList>
    </citation>
    <scope>NUCLEOTIDE SEQUENCE</scope>
    <source>
        <strain evidence="2">Stock d4-2</strain>
    </source>
</reference>
<dbReference type="GO" id="GO:0004838">
    <property type="term" value="F:L-tyrosine-2-oxoglutarate transaminase activity"/>
    <property type="evidence" value="ECO:0000318"/>
    <property type="project" value="GO_Central"/>
</dbReference>
<dbReference type="InterPro" id="IPR004839">
    <property type="entry name" value="Aminotransferase_I/II_large"/>
</dbReference>
<evidence type="ECO:0000313" key="2">
    <source>
        <dbReference type="EMBL" id="CAH03372.1"/>
    </source>
</evidence>
<sequence>MSQIGYDIVKSEIPKSQNHSYCHSTGTQVRKYQLQSENKWQIDLEDLKSDFLYVINPSNPCGSVFSKEHVQEIIDWANQNRVLIVADEIYYGMSFGEFGPIIRLGEMDKMFFTPVWQISWMIFYDKNHYAVEIKQAMYNICQFLLYANVFVINSLPQILDQLTIFYARDRMTHFKENHDFLIQELDQIRGLKCIPAQGTFYLTVLIDLEVFQVKSDTEFAKKLLGEENIILLPLSWNGTEKYQGFRMLTIATKDVYVEMIGRLKEFVKRL</sequence>
<dbReference type="GeneID" id="5009095"/>
<evidence type="ECO:0000313" key="4">
    <source>
        <dbReference type="Proteomes" id="UP000000600"/>
    </source>
</evidence>
<protein>
    <submittedName>
        <fullName evidence="3">Chromosome undetermined scaffold_1, whole genome shotgun sequence</fullName>
    </submittedName>
    <submittedName>
        <fullName evidence="2">Tyrosine aminotransferase, putative</fullName>
    </submittedName>
</protein>
<keyword evidence="2" id="KW-0808">Transferase</keyword>
<dbReference type="Gene3D" id="3.40.640.10">
    <property type="entry name" value="Type I PLP-dependent aspartate aminotransferase-like (Major domain)"/>
    <property type="match status" value="1"/>
</dbReference>
<dbReference type="InterPro" id="IPR015421">
    <property type="entry name" value="PyrdxlP-dep_Trfase_major"/>
</dbReference>
<feature type="domain" description="Aminotransferase class I/classII large" evidence="1">
    <location>
        <begin position="20"/>
        <end position="101"/>
    </location>
</feature>
<dbReference type="HOGENOM" id="CLU_017584_4_2_1"/>
<dbReference type="RefSeq" id="XP_001423311.1">
    <property type="nucleotide sequence ID" value="XM_001423274.1"/>
</dbReference>
<dbReference type="EMBL" id="CR548612">
    <property type="protein sequence ID" value="CAH03372.1"/>
    <property type="molecule type" value="Genomic_DNA"/>
</dbReference>
<proteinExistence type="predicted"/>
<dbReference type="InterPro" id="IPR015422">
    <property type="entry name" value="PyrdxlP-dep_Trfase_small"/>
</dbReference>
<dbReference type="InterPro" id="IPR015424">
    <property type="entry name" value="PyrdxlP-dep_Trfase"/>
</dbReference>
<dbReference type="GeneID" id="79573825"/>
<dbReference type="AlphaFoldDB" id="Q6BG48"/>
<accession>Q6BG48</accession>
<dbReference type="PANTHER" id="PTHR45744:SF2">
    <property type="entry name" value="TYROSINE AMINOTRANSFERASE"/>
    <property type="match status" value="1"/>
</dbReference>
<gene>
    <name evidence="3" type="ORF">GSPATT00000348001</name>
    <name evidence="2" type="ORF">PTMB.175c</name>
</gene>
<keyword evidence="4" id="KW-1185">Reference proteome</keyword>
<dbReference type="Pfam" id="PF00155">
    <property type="entry name" value="Aminotran_1_2"/>
    <property type="match status" value="2"/>
</dbReference>
<dbReference type="OrthoDB" id="7042322at2759"/>
<dbReference type="KEGG" id="ptm:PTMB.175c"/>
<evidence type="ECO:0000259" key="1">
    <source>
        <dbReference type="Pfam" id="PF00155"/>
    </source>
</evidence>
<evidence type="ECO:0000313" key="3">
    <source>
        <dbReference type="EMBL" id="CAK55913.1"/>
    </source>
</evidence>
<dbReference type="KEGG" id="ptm:GSPATT00000348001"/>